<dbReference type="PROSITE" id="PS01124">
    <property type="entry name" value="HTH_ARAC_FAMILY_2"/>
    <property type="match status" value="1"/>
</dbReference>
<evidence type="ECO:0000259" key="2">
    <source>
        <dbReference type="PROSITE" id="PS01124"/>
    </source>
</evidence>
<dbReference type="SMART" id="SM00342">
    <property type="entry name" value="HTH_ARAC"/>
    <property type="match status" value="1"/>
</dbReference>
<feature type="domain" description="HTH araC/xylS-type" evidence="2">
    <location>
        <begin position="1"/>
        <end position="79"/>
    </location>
</feature>
<dbReference type="InterPro" id="IPR018060">
    <property type="entry name" value="HTH_AraC"/>
</dbReference>
<evidence type="ECO:0000313" key="4">
    <source>
        <dbReference type="Proteomes" id="UP000183200"/>
    </source>
</evidence>
<dbReference type="PANTHER" id="PTHR43280">
    <property type="entry name" value="ARAC-FAMILY TRANSCRIPTIONAL REGULATOR"/>
    <property type="match status" value="1"/>
</dbReference>
<evidence type="ECO:0000256" key="1">
    <source>
        <dbReference type="ARBA" id="ARBA00023125"/>
    </source>
</evidence>
<proteinExistence type="predicted"/>
<dbReference type="Gene3D" id="1.10.10.60">
    <property type="entry name" value="Homeodomain-like"/>
    <property type="match status" value="1"/>
</dbReference>
<dbReference type="PANTHER" id="PTHR43280:SF32">
    <property type="entry name" value="TRANSCRIPTIONAL REGULATORY PROTEIN"/>
    <property type="match status" value="1"/>
</dbReference>
<evidence type="ECO:0000313" key="3">
    <source>
        <dbReference type="EMBL" id="SDL95116.1"/>
    </source>
</evidence>
<keyword evidence="4" id="KW-1185">Reference proteome</keyword>
<dbReference type="OrthoDB" id="2585681at2"/>
<reference evidence="4" key="1">
    <citation type="submission" date="2016-10" db="EMBL/GenBank/DDBJ databases">
        <authorList>
            <person name="Varghese N."/>
            <person name="Submissions S."/>
        </authorList>
    </citation>
    <scope>NUCLEOTIDE SEQUENCE [LARGE SCALE GENOMIC DNA]</scope>
    <source>
        <strain evidence="4">DSM 19110</strain>
    </source>
</reference>
<sequence>MIQERFKVHSKVSDYALELSISQRKLQKVTEAVLGKSPKQLIIECLILENKRLLVHGTISIKEIGYHLGFDEPSNFTKF</sequence>
<organism evidence="3 4">
    <name type="scientific">Pedobacter steynii</name>
    <dbReference type="NCBI Taxonomy" id="430522"/>
    <lineage>
        <taxon>Bacteria</taxon>
        <taxon>Pseudomonadati</taxon>
        <taxon>Bacteroidota</taxon>
        <taxon>Sphingobacteriia</taxon>
        <taxon>Sphingobacteriales</taxon>
        <taxon>Sphingobacteriaceae</taxon>
        <taxon>Pedobacter</taxon>
    </lineage>
</organism>
<dbReference type="RefSeq" id="WP_074605431.1">
    <property type="nucleotide sequence ID" value="NZ_FNGY01000002.1"/>
</dbReference>
<keyword evidence="1" id="KW-0238">DNA-binding</keyword>
<protein>
    <submittedName>
        <fullName evidence="3">Helix-turn-helix domain-containing protein</fullName>
    </submittedName>
</protein>
<dbReference type="EMBL" id="FNGY01000002">
    <property type="protein sequence ID" value="SDL95116.1"/>
    <property type="molecule type" value="Genomic_DNA"/>
</dbReference>
<dbReference type="Pfam" id="PF12833">
    <property type="entry name" value="HTH_18"/>
    <property type="match status" value="1"/>
</dbReference>
<dbReference type="GO" id="GO:0043565">
    <property type="term" value="F:sequence-specific DNA binding"/>
    <property type="evidence" value="ECO:0007669"/>
    <property type="project" value="InterPro"/>
</dbReference>
<dbReference type="Proteomes" id="UP000183200">
    <property type="component" value="Unassembled WGS sequence"/>
</dbReference>
<dbReference type="GO" id="GO:0003700">
    <property type="term" value="F:DNA-binding transcription factor activity"/>
    <property type="evidence" value="ECO:0007669"/>
    <property type="project" value="InterPro"/>
</dbReference>
<gene>
    <name evidence="3" type="ORF">SAMN05421820_102579</name>
</gene>
<name>A0A1G9P8K3_9SPHI</name>
<dbReference type="AlphaFoldDB" id="A0A1G9P8K3"/>
<accession>A0A1G9P8K3</accession>